<dbReference type="STRING" id="37001.A0A1A9WAD5"/>
<dbReference type="SUPFAM" id="SSF51905">
    <property type="entry name" value="FAD/NAD(P)-binding domain"/>
    <property type="match status" value="1"/>
</dbReference>
<evidence type="ECO:0000313" key="1">
    <source>
        <dbReference type="EnsemblMetazoa" id="GBRI012154-PA"/>
    </source>
</evidence>
<proteinExistence type="predicted"/>
<organism evidence="1 2">
    <name type="scientific">Glossina brevipalpis</name>
    <dbReference type="NCBI Taxonomy" id="37001"/>
    <lineage>
        <taxon>Eukaryota</taxon>
        <taxon>Metazoa</taxon>
        <taxon>Ecdysozoa</taxon>
        <taxon>Arthropoda</taxon>
        <taxon>Hexapoda</taxon>
        <taxon>Insecta</taxon>
        <taxon>Pterygota</taxon>
        <taxon>Neoptera</taxon>
        <taxon>Endopterygota</taxon>
        <taxon>Diptera</taxon>
        <taxon>Brachycera</taxon>
        <taxon>Muscomorpha</taxon>
        <taxon>Hippoboscoidea</taxon>
        <taxon>Glossinidae</taxon>
        <taxon>Glossina</taxon>
    </lineage>
</organism>
<sequence length="181" mass="20912">MWRRANSKNIKVPLFNHVKSQYLNSIKEKSVINENLNKTSPPPIQLPHEADVVVIGGGSVGCHTLYHLVKRGVKAILLELANKQWELRYELVTYLDVVSQERRLRVGWERCRVYDGAEVVVCIKCRGFNHVAKDFKHAVTCYKCLDSHDPKGCHKEQIVKCINCIRANDQFKWGSIWETLR</sequence>
<name>A0A1A9WAD5_9MUSC</name>
<evidence type="ECO:0000313" key="2">
    <source>
        <dbReference type="Proteomes" id="UP000091820"/>
    </source>
</evidence>
<evidence type="ECO:0008006" key="3">
    <source>
        <dbReference type="Google" id="ProtNLM"/>
    </source>
</evidence>
<dbReference type="Gene3D" id="3.50.50.60">
    <property type="entry name" value="FAD/NAD(P)-binding domain"/>
    <property type="match status" value="1"/>
</dbReference>
<dbReference type="InterPro" id="IPR036188">
    <property type="entry name" value="FAD/NAD-bd_sf"/>
</dbReference>
<accession>A0A1A9WAD5</accession>
<reference evidence="1" key="2">
    <citation type="submission" date="2020-05" db="UniProtKB">
        <authorList>
            <consortium name="EnsemblMetazoa"/>
        </authorList>
    </citation>
    <scope>IDENTIFICATION</scope>
    <source>
        <strain evidence="1">IAEA</strain>
    </source>
</reference>
<dbReference type="AlphaFoldDB" id="A0A1A9WAD5"/>
<protein>
    <recommendedName>
        <fullName evidence="3">FAD dependent oxidoreductase domain-containing protein</fullName>
    </recommendedName>
</protein>
<keyword evidence="2" id="KW-1185">Reference proteome</keyword>
<dbReference type="EnsemblMetazoa" id="GBRI012154-RA">
    <property type="protein sequence ID" value="GBRI012154-PA"/>
    <property type="gene ID" value="GBRI012154"/>
</dbReference>
<dbReference type="VEuPathDB" id="VectorBase:GBRI012154"/>
<dbReference type="Proteomes" id="UP000091820">
    <property type="component" value="Unassembled WGS sequence"/>
</dbReference>
<reference evidence="2" key="1">
    <citation type="submission" date="2014-03" db="EMBL/GenBank/DDBJ databases">
        <authorList>
            <person name="Aksoy S."/>
            <person name="Warren W."/>
            <person name="Wilson R.K."/>
        </authorList>
    </citation>
    <scope>NUCLEOTIDE SEQUENCE [LARGE SCALE GENOMIC DNA]</scope>
    <source>
        <strain evidence="2">IAEA</strain>
    </source>
</reference>